<gene>
    <name evidence="1" type="ordered locus">Arad_2323</name>
</gene>
<evidence type="ECO:0000313" key="1">
    <source>
        <dbReference type="EMBL" id="ACM26543.1"/>
    </source>
</evidence>
<accession>B9JF53</accession>
<dbReference type="HOGENOM" id="CLU_2930837_0_0_5"/>
<protein>
    <submittedName>
        <fullName evidence="1">Uncharacterized protein</fullName>
    </submittedName>
</protein>
<dbReference type="EMBL" id="CP000628">
    <property type="protein sequence ID" value="ACM26543.1"/>
    <property type="molecule type" value="Genomic_DNA"/>
</dbReference>
<evidence type="ECO:0000313" key="2">
    <source>
        <dbReference type="Proteomes" id="UP000001600"/>
    </source>
</evidence>
<dbReference type="Proteomes" id="UP000001600">
    <property type="component" value="Chromosome 1"/>
</dbReference>
<dbReference type="AlphaFoldDB" id="B9JF53"/>
<reference evidence="1 2" key="1">
    <citation type="journal article" date="2009" name="J. Bacteriol.">
        <title>Genome sequences of three Agrobacterium biovars help elucidate the evolution of multichromosome genomes in bacteria.</title>
        <authorList>
            <person name="Slater S.C."/>
            <person name="Goldman B.S."/>
            <person name="Goodner B."/>
            <person name="Setubal J.C."/>
            <person name="Farrand S.K."/>
            <person name="Nester E.W."/>
            <person name="Burr T.J."/>
            <person name="Banta L."/>
            <person name="Dickerman A.W."/>
            <person name="Paulsen I."/>
            <person name="Otten L."/>
            <person name="Suen G."/>
            <person name="Welch R."/>
            <person name="Almeida N.F."/>
            <person name="Arnold F."/>
            <person name="Burton O.T."/>
            <person name="Du Z."/>
            <person name="Ewing A."/>
            <person name="Godsy E."/>
            <person name="Heisel S."/>
            <person name="Houmiel K.L."/>
            <person name="Jhaveri J."/>
            <person name="Lu J."/>
            <person name="Miller N.M."/>
            <person name="Norton S."/>
            <person name="Chen Q."/>
            <person name="Phoolcharoen W."/>
            <person name="Ohlin V."/>
            <person name="Ondrusek D."/>
            <person name="Pride N."/>
            <person name="Stricklin S.L."/>
            <person name="Sun J."/>
            <person name="Wheeler C."/>
            <person name="Wilson L."/>
            <person name="Zhu H."/>
            <person name="Wood D.W."/>
        </authorList>
    </citation>
    <scope>NUCLEOTIDE SEQUENCE [LARGE SCALE GENOMIC DNA]</scope>
    <source>
        <strain evidence="2">K84 / ATCC BAA-868</strain>
    </source>
</reference>
<dbReference type="STRING" id="311403.Arad_2323"/>
<proteinExistence type="predicted"/>
<organism evidence="1 2">
    <name type="scientific">Rhizobium rhizogenes (strain K84 / ATCC BAA-868)</name>
    <name type="common">Agrobacterium radiobacter</name>
    <dbReference type="NCBI Taxonomy" id="311403"/>
    <lineage>
        <taxon>Bacteria</taxon>
        <taxon>Pseudomonadati</taxon>
        <taxon>Pseudomonadota</taxon>
        <taxon>Alphaproteobacteria</taxon>
        <taxon>Hyphomicrobiales</taxon>
        <taxon>Rhizobiaceae</taxon>
        <taxon>Rhizobium/Agrobacterium group</taxon>
        <taxon>Rhizobium</taxon>
    </lineage>
</organism>
<name>B9JF53_RHIR8</name>
<dbReference type="KEGG" id="ara:Arad_2323"/>
<sequence length="60" mass="6635">MMPQVLDSVHEILNCGPCISAMGGKDCLDWIKFRLFGCYGGFSAHWSHVSIPPTRGCSNY</sequence>